<dbReference type="EMBL" id="MHIN01000048">
    <property type="protein sequence ID" value="OGY53380.1"/>
    <property type="molecule type" value="Genomic_DNA"/>
</dbReference>
<organism evidence="1 2">
    <name type="scientific">Candidatus Buchananbacteria bacterium RIFCSPLOWO2_01_FULL_40_23b</name>
    <dbReference type="NCBI Taxonomy" id="1797544"/>
    <lineage>
        <taxon>Bacteria</taxon>
        <taxon>Candidatus Buchananiibacteriota</taxon>
    </lineage>
</organism>
<accession>A0A1G1YP01</accession>
<dbReference type="Proteomes" id="UP000178122">
    <property type="component" value="Unassembled WGS sequence"/>
</dbReference>
<dbReference type="AlphaFoldDB" id="A0A1G1YP01"/>
<comment type="caution">
    <text evidence="1">The sequence shown here is derived from an EMBL/GenBank/DDBJ whole genome shotgun (WGS) entry which is preliminary data.</text>
</comment>
<gene>
    <name evidence="1" type="ORF">A2912_02030</name>
</gene>
<reference evidence="1 2" key="1">
    <citation type="journal article" date="2016" name="Nat. Commun.">
        <title>Thousands of microbial genomes shed light on interconnected biogeochemical processes in an aquifer system.</title>
        <authorList>
            <person name="Anantharaman K."/>
            <person name="Brown C.T."/>
            <person name="Hug L.A."/>
            <person name="Sharon I."/>
            <person name="Castelle C.J."/>
            <person name="Probst A.J."/>
            <person name="Thomas B.C."/>
            <person name="Singh A."/>
            <person name="Wilkins M.J."/>
            <person name="Karaoz U."/>
            <person name="Brodie E.L."/>
            <person name="Williams K.H."/>
            <person name="Hubbard S.S."/>
            <person name="Banfield J.F."/>
        </authorList>
    </citation>
    <scope>NUCLEOTIDE SEQUENCE [LARGE SCALE GENOMIC DNA]</scope>
</reference>
<evidence type="ECO:0000313" key="2">
    <source>
        <dbReference type="Proteomes" id="UP000178122"/>
    </source>
</evidence>
<evidence type="ECO:0000313" key="1">
    <source>
        <dbReference type="EMBL" id="OGY53380.1"/>
    </source>
</evidence>
<proteinExistence type="predicted"/>
<name>A0A1G1YP01_9BACT</name>
<sequence>MSKAIFTYQTSASKDQILSALIEHLTPKSPDENWGRVHLENAIELLTEAQQDRLKSTDSESFENDQLCFRIPYRDTTEMAELLKIHREIPTDYIPPKIPPAWAAYRIEMYPLTTPARTNQPLYIECRPDYRQQPPFNTQDDFDCVGIQSFRFGYDFFCRALNPLMGEPKIKIENYNIPPQLREELLNPSANPGQRLEQFKTQIQK</sequence>
<protein>
    <submittedName>
        <fullName evidence="1">Uncharacterized protein</fullName>
    </submittedName>
</protein>